<dbReference type="Gene3D" id="1.10.150.20">
    <property type="entry name" value="5' to 3' exonuclease, C-terminal subdomain"/>
    <property type="match status" value="1"/>
</dbReference>
<dbReference type="OrthoDB" id="7067520at2"/>
<dbReference type="AlphaFoldDB" id="A0A4R6NAB9"/>
<name>A0A4R6NAB9_9BURK</name>
<organism evidence="2 3">
    <name type="scientific">Roseateles asaccharophilus</name>
    <dbReference type="NCBI Taxonomy" id="582607"/>
    <lineage>
        <taxon>Bacteria</taxon>
        <taxon>Pseudomonadati</taxon>
        <taxon>Pseudomonadota</taxon>
        <taxon>Betaproteobacteria</taxon>
        <taxon>Burkholderiales</taxon>
        <taxon>Sphaerotilaceae</taxon>
        <taxon>Roseateles</taxon>
    </lineage>
</organism>
<dbReference type="EMBL" id="SNXE01000001">
    <property type="protein sequence ID" value="TDP12853.1"/>
    <property type="molecule type" value="Genomic_DNA"/>
</dbReference>
<keyword evidence="3" id="KW-1185">Reference proteome</keyword>
<dbReference type="PANTHER" id="PTHR36121">
    <property type="entry name" value="PROTEIN SXY"/>
    <property type="match status" value="1"/>
</dbReference>
<dbReference type="Pfam" id="PF04994">
    <property type="entry name" value="TfoX_C"/>
    <property type="match status" value="1"/>
</dbReference>
<evidence type="ECO:0000259" key="1">
    <source>
        <dbReference type="Pfam" id="PF04994"/>
    </source>
</evidence>
<feature type="domain" description="TfoX C-terminal" evidence="1">
    <location>
        <begin position="8"/>
        <end position="84"/>
    </location>
</feature>
<evidence type="ECO:0000313" key="2">
    <source>
        <dbReference type="EMBL" id="TDP12853.1"/>
    </source>
</evidence>
<dbReference type="Proteomes" id="UP000295357">
    <property type="component" value="Unassembled WGS sequence"/>
</dbReference>
<sequence length="101" mass="10934">MNKKQPTTALAELANLGPKSAQWLQAVGIEDAAQLRAMGAVAAFVRVRRSGVAASLNLLWALEGAICGQPWQVVARSERTRLLMALEDYEHHTGRDGAHSE</sequence>
<proteinExistence type="predicted"/>
<comment type="caution">
    <text evidence="2">The sequence shown here is derived from an EMBL/GenBank/DDBJ whole genome shotgun (WGS) entry which is preliminary data.</text>
</comment>
<dbReference type="PANTHER" id="PTHR36121:SF1">
    <property type="entry name" value="PROTEIN SXY"/>
    <property type="match status" value="1"/>
</dbReference>
<accession>A0A4R6NAB9</accession>
<dbReference type="RefSeq" id="WP_133601789.1">
    <property type="nucleotide sequence ID" value="NZ_JAUFPJ010000015.1"/>
</dbReference>
<gene>
    <name evidence="2" type="ORF">DFR39_101327</name>
</gene>
<evidence type="ECO:0000313" key="3">
    <source>
        <dbReference type="Proteomes" id="UP000295357"/>
    </source>
</evidence>
<protein>
    <submittedName>
        <fullName evidence="2">DNA transformation protein</fullName>
    </submittedName>
</protein>
<dbReference type="InterPro" id="IPR007077">
    <property type="entry name" value="TfoX_C"/>
</dbReference>
<reference evidence="2 3" key="1">
    <citation type="submission" date="2019-03" db="EMBL/GenBank/DDBJ databases">
        <title>Genomic Encyclopedia of Type Strains, Phase IV (KMG-IV): sequencing the most valuable type-strain genomes for metagenomic binning, comparative biology and taxonomic classification.</title>
        <authorList>
            <person name="Goeker M."/>
        </authorList>
    </citation>
    <scope>NUCLEOTIDE SEQUENCE [LARGE SCALE GENOMIC DNA]</scope>
    <source>
        <strain evidence="2 3">DSM 25082</strain>
    </source>
</reference>
<dbReference type="InterPro" id="IPR047525">
    <property type="entry name" value="TfoX-like"/>
</dbReference>